<dbReference type="RefSeq" id="WP_005006214.1">
    <property type="nucleotide sequence ID" value="NZ_CP082144.1"/>
</dbReference>
<keyword evidence="1" id="KW-0732">Signal</keyword>
<dbReference type="EMBL" id="KX426227">
    <property type="protein sequence ID" value="APW48793.1"/>
    <property type="molecule type" value="Genomic_DNA"/>
</dbReference>
<evidence type="ECO:0000256" key="1">
    <source>
        <dbReference type="SAM" id="SignalP"/>
    </source>
</evidence>
<dbReference type="AlphaFoldDB" id="A0A1P8KGI0"/>
<keyword evidence="2" id="KW-0614">Plasmid</keyword>
<proteinExistence type="predicted"/>
<organism evidence="2">
    <name type="scientific">Acinetobacter lwoffii</name>
    <dbReference type="NCBI Taxonomy" id="28090"/>
    <lineage>
        <taxon>Bacteria</taxon>
        <taxon>Pseudomonadati</taxon>
        <taxon>Pseudomonadota</taxon>
        <taxon>Gammaproteobacteria</taxon>
        <taxon>Moraxellales</taxon>
        <taxon>Moraxellaceae</taxon>
        <taxon>Acinetobacter</taxon>
    </lineage>
</organism>
<reference evidence="2" key="1">
    <citation type="journal article" date="2016" name="Biomed. Res. Int.">
        <title>Resistance of Permafrost and Modern Acinetobacter lwoffii Strains to Heavy Metals and Arsenic Revealed by Genome Analysis.</title>
        <authorList>
            <person name="Mindlin S."/>
            <person name="Petrenko A."/>
            <person name="Kurakov A."/>
            <person name="Beletsky A."/>
            <person name="Mardanov A."/>
            <person name="Petrova M."/>
        </authorList>
    </citation>
    <scope>NUCLEOTIDE SEQUENCE</scope>
    <source>
        <strain evidence="2">ED23-35</strain>
        <plasmid evidence="2">pALWED1.1</plasmid>
    </source>
</reference>
<evidence type="ECO:0000313" key="2">
    <source>
        <dbReference type="EMBL" id="APW48793.1"/>
    </source>
</evidence>
<protein>
    <submittedName>
        <fullName evidence="2">Uncharacterized protein</fullName>
    </submittedName>
</protein>
<geneLocation type="plasmid" evidence="2">
    <name>pALWED1.1</name>
</geneLocation>
<gene>
    <name evidence="2" type="ORF">BAA96_1p0087</name>
</gene>
<accession>A0A1P8KGI0</accession>
<sequence>MVFNKRTLALLIGTISLSAHLYANNTTVKVSQTPIVSSSPIPLVKANAIEQYYINVKHRFNGAEFEQPPRKIKSIKLNLNVINNGEVVLTAHEADKSKLEDYLQQNPKNSELLASYVARMINYNHGYTVPENKGKYSKYASTTVYEALLDELNYNFATTPVVSVDSYASQQQLESAYLYILSRLDPQEKAVFWQFVNTYKVGDKIEIPEGTVIADVLNTYKIQLNFKAP</sequence>
<feature type="signal peptide" evidence="1">
    <location>
        <begin position="1"/>
        <end position="23"/>
    </location>
</feature>
<feature type="chain" id="PRO_5010271749" evidence="1">
    <location>
        <begin position="24"/>
        <end position="229"/>
    </location>
</feature>
<name>A0A1P8KGI0_ACILW</name>